<feature type="transmembrane region" description="Helical" evidence="6">
    <location>
        <begin position="186"/>
        <end position="207"/>
    </location>
</feature>
<dbReference type="AlphaFoldDB" id="A0A328AV95"/>
<evidence type="ECO:0000256" key="4">
    <source>
        <dbReference type="ARBA" id="ARBA00023136"/>
    </source>
</evidence>
<feature type="transmembrane region" description="Helical" evidence="6">
    <location>
        <begin position="264"/>
        <end position="282"/>
    </location>
</feature>
<reference evidence="9" key="1">
    <citation type="submission" date="2018-05" db="EMBL/GenBank/DDBJ databases">
        <authorList>
            <person name="Li X."/>
        </authorList>
    </citation>
    <scope>NUCLEOTIDE SEQUENCE [LARGE SCALE GENOMIC DNA]</scope>
    <source>
        <strain evidence="9">YIM 73061</strain>
    </source>
</reference>
<feature type="domain" description="O-antigen ligase-related" evidence="7">
    <location>
        <begin position="228"/>
        <end position="365"/>
    </location>
</feature>
<sequence length="473" mass="50341">MTYSAGHLAGINTRSQRAAPSLQALAGGSLFFLAILLSVGAMTWTVGGMPVRAAPIVGGILVLAAIDPRIALNALHRQCGFLLLIAGVALLAIVISLLNGIALPKLARELVEIHVQSALFLVFTTMVASVCGGTTVVLLFVAAVGVSAAFAVAQFVGLEVAWSARDTIADLTRELVRYDRSRPPGLANTPIALATHLTLAFAALLIWRQRLGEAAGAPRRFDPVAVGAIAAFSVACLASGNRSPILGAALFLAIYSAVRAPKAFLLASPLVIMAIPLAGMAFEALQSTGLRAFTTGDKSSEGRETLIYYGLQLLRERPIGYGLGFDPTLYWGDHADFLLQFPNPGPVTQFELHNYVLTMLNYYGIGILMFVPPVILMARRNATVLLAFLPYAIHIMFHNYGPLAKNDALVFTLFAIAMAPMALKPKAPAPAARPARNGPTSYLTAAYPRPPSAGPHSTSTPKRERPQWSRRTP</sequence>
<evidence type="ECO:0000256" key="6">
    <source>
        <dbReference type="SAM" id="Phobius"/>
    </source>
</evidence>
<keyword evidence="4 6" id="KW-0472">Membrane</keyword>
<feature type="transmembrane region" description="Helical" evidence="6">
    <location>
        <begin position="24"/>
        <end position="47"/>
    </location>
</feature>
<dbReference type="InterPro" id="IPR007016">
    <property type="entry name" value="O-antigen_ligase-rel_domated"/>
</dbReference>
<comment type="subcellular location">
    <subcellularLocation>
        <location evidence="1">Membrane</location>
        <topology evidence="1">Multi-pass membrane protein</topology>
    </subcellularLocation>
</comment>
<feature type="transmembrane region" description="Helical" evidence="6">
    <location>
        <begin position="118"/>
        <end position="144"/>
    </location>
</feature>
<accession>A0A328AV95</accession>
<name>A0A328AV95_9CAUL</name>
<feature type="compositionally biased region" description="Low complexity" evidence="5">
    <location>
        <begin position="427"/>
        <end position="436"/>
    </location>
</feature>
<organism evidence="8 9">
    <name type="scientific">Phenylobacterium deserti</name>
    <dbReference type="NCBI Taxonomy" id="1914756"/>
    <lineage>
        <taxon>Bacteria</taxon>
        <taxon>Pseudomonadati</taxon>
        <taxon>Pseudomonadota</taxon>
        <taxon>Alphaproteobacteria</taxon>
        <taxon>Caulobacterales</taxon>
        <taxon>Caulobacteraceae</taxon>
        <taxon>Phenylobacterium</taxon>
    </lineage>
</organism>
<dbReference type="RefSeq" id="WP_111514585.1">
    <property type="nucleotide sequence ID" value="NZ_QFYR01000001.1"/>
</dbReference>
<evidence type="ECO:0000313" key="9">
    <source>
        <dbReference type="Proteomes" id="UP000249725"/>
    </source>
</evidence>
<dbReference type="GO" id="GO:0016020">
    <property type="term" value="C:membrane"/>
    <property type="evidence" value="ECO:0007669"/>
    <property type="project" value="UniProtKB-SubCell"/>
</dbReference>
<evidence type="ECO:0000313" key="8">
    <source>
        <dbReference type="EMBL" id="RAK58135.1"/>
    </source>
</evidence>
<keyword evidence="2 6" id="KW-0812">Transmembrane</keyword>
<evidence type="ECO:0000256" key="5">
    <source>
        <dbReference type="SAM" id="MobiDB-lite"/>
    </source>
</evidence>
<feature type="transmembrane region" description="Helical" evidence="6">
    <location>
        <begin position="79"/>
        <end position="98"/>
    </location>
</feature>
<protein>
    <recommendedName>
        <fullName evidence="7">O-antigen ligase-related domain-containing protein</fullName>
    </recommendedName>
</protein>
<keyword evidence="9" id="KW-1185">Reference proteome</keyword>
<evidence type="ECO:0000256" key="1">
    <source>
        <dbReference type="ARBA" id="ARBA00004141"/>
    </source>
</evidence>
<proteinExistence type="predicted"/>
<dbReference type="EMBL" id="QFYR01000001">
    <property type="protein sequence ID" value="RAK58135.1"/>
    <property type="molecule type" value="Genomic_DNA"/>
</dbReference>
<evidence type="ECO:0000256" key="3">
    <source>
        <dbReference type="ARBA" id="ARBA00022989"/>
    </source>
</evidence>
<dbReference type="Pfam" id="PF04932">
    <property type="entry name" value="Wzy_C"/>
    <property type="match status" value="1"/>
</dbReference>
<dbReference type="Proteomes" id="UP000249725">
    <property type="component" value="Unassembled WGS sequence"/>
</dbReference>
<feature type="region of interest" description="Disordered" evidence="5">
    <location>
        <begin position="427"/>
        <end position="473"/>
    </location>
</feature>
<keyword evidence="3 6" id="KW-1133">Transmembrane helix</keyword>
<evidence type="ECO:0000259" key="7">
    <source>
        <dbReference type="Pfam" id="PF04932"/>
    </source>
</evidence>
<evidence type="ECO:0000256" key="2">
    <source>
        <dbReference type="ARBA" id="ARBA00022692"/>
    </source>
</evidence>
<feature type="transmembrane region" description="Helical" evidence="6">
    <location>
        <begin position="352"/>
        <end position="371"/>
    </location>
</feature>
<gene>
    <name evidence="8" type="ORF">DJ018_09580</name>
</gene>
<comment type="caution">
    <text evidence="8">The sequence shown here is derived from an EMBL/GenBank/DDBJ whole genome shotgun (WGS) entry which is preliminary data.</text>
</comment>
<dbReference type="OrthoDB" id="7596558at2"/>
<feature type="transmembrane region" description="Helical" evidence="6">
    <location>
        <begin position="53"/>
        <end position="72"/>
    </location>
</feature>
<feature type="transmembrane region" description="Helical" evidence="6">
    <location>
        <begin position="383"/>
        <end position="401"/>
    </location>
</feature>